<keyword evidence="1" id="KW-0472">Membrane</keyword>
<organism evidence="2 3">
    <name type="scientific">Halosimplex pelagicum</name>
    <dbReference type="NCBI Taxonomy" id="869886"/>
    <lineage>
        <taxon>Archaea</taxon>
        <taxon>Methanobacteriati</taxon>
        <taxon>Methanobacteriota</taxon>
        <taxon>Stenosarchaea group</taxon>
        <taxon>Halobacteria</taxon>
        <taxon>Halobacteriales</taxon>
        <taxon>Haloarculaceae</taxon>
        <taxon>Halosimplex</taxon>
    </lineage>
</organism>
<proteinExistence type="predicted"/>
<dbReference type="RefSeq" id="WP_179917550.1">
    <property type="nucleotide sequence ID" value="NZ_CP058909.1"/>
</dbReference>
<accession>A0A7D5ST03</accession>
<name>A0A7D5ST03_9EURY</name>
<dbReference type="GeneID" id="56081241"/>
<dbReference type="KEGG" id="hpel:HZS54_01590"/>
<evidence type="ECO:0000313" key="2">
    <source>
        <dbReference type="EMBL" id="QLH80087.1"/>
    </source>
</evidence>
<dbReference type="Proteomes" id="UP000509346">
    <property type="component" value="Chromosome"/>
</dbReference>
<evidence type="ECO:0000313" key="3">
    <source>
        <dbReference type="Proteomes" id="UP000509346"/>
    </source>
</evidence>
<dbReference type="EMBL" id="CP058909">
    <property type="protein sequence ID" value="QLH80087.1"/>
    <property type="molecule type" value="Genomic_DNA"/>
</dbReference>
<dbReference type="InterPro" id="IPR058337">
    <property type="entry name" value="DUF8024"/>
</dbReference>
<protein>
    <submittedName>
        <fullName evidence="2">Uncharacterized protein</fullName>
    </submittedName>
</protein>
<keyword evidence="1" id="KW-0812">Transmembrane</keyword>
<feature type="transmembrane region" description="Helical" evidence="1">
    <location>
        <begin position="31"/>
        <end position="64"/>
    </location>
</feature>
<dbReference type="Pfam" id="PF26067">
    <property type="entry name" value="DUF8024"/>
    <property type="match status" value="1"/>
</dbReference>
<sequence length="73" mass="7456">MVTLAESATQLVDSIVQMPGEFAEVAAHDPINYVLIAFGALFVAGASAVFGYLSLGAVLSLFTAGSSPPPEAR</sequence>
<keyword evidence="1" id="KW-1133">Transmembrane helix</keyword>
<keyword evidence="3" id="KW-1185">Reference proteome</keyword>
<dbReference type="AlphaFoldDB" id="A0A7D5ST03"/>
<evidence type="ECO:0000256" key="1">
    <source>
        <dbReference type="SAM" id="Phobius"/>
    </source>
</evidence>
<gene>
    <name evidence="2" type="ORF">HZS54_01590</name>
</gene>
<dbReference type="OrthoDB" id="219167at2157"/>
<reference evidence="2 3" key="1">
    <citation type="submission" date="2020-07" db="EMBL/GenBank/DDBJ databases">
        <title>Halosimplex litoreum sp. nov. and Halosimplex rubrum sp. nov., isolated from different salt environments.</title>
        <authorList>
            <person name="Cui H."/>
        </authorList>
    </citation>
    <scope>NUCLEOTIDE SEQUENCE [LARGE SCALE GENOMIC DNA]</scope>
    <source>
        <strain evidence="2 3">R2</strain>
    </source>
</reference>